<evidence type="ECO:0000256" key="3">
    <source>
        <dbReference type="ARBA" id="ARBA00023125"/>
    </source>
</evidence>
<proteinExistence type="inferred from homology"/>
<protein>
    <submittedName>
        <fullName evidence="6">LysR family transcriptional regulator</fullName>
    </submittedName>
</protein>
<accession>A0A3M2KZ24</accession>
<evidence type="ECO:0000313" key="7">
    <source>
        <dbReference type="Proteomes" id="UP000279275"/>
    </source>
</evidence>
<keyword evidence="2" id="KW-0805">Transcription regulation</keyword>
<dbReference type="Pfam" id="PF03466">
    <property type="entry name" value="LysR_substrate"/>
    <property type="match status" value="1"/>
</dbReference>
<dbReference type="InterPro" id="IPR050950">
    <property type="entry name" value="HTH-type_LysR_regulators"/>
</dbReference>
<keyword evidence="4" id="KW-0804">Transcription</keyword>
<dbReference type="GO" id="GO:0003700">
    <property type="term" value="F:DNA-binding transcription factor activity"/>
    <property type="evidence" value="ECO:0007669"/>
    <property type="project" value="InterPro"/>
</dbReference>
<dbReference type="SUPFAM" id="SSF53850">
    <property type="entry name" value="Periplasmic binding protein-like II"/>
    <property type="match status" value="1"/>
</dbReference>
<dbReference type="PRINTS" id="PR00039">
    <property type="entry name" value="HTHLYSR"/>
</dbReference>
<dbReference type="PANTHER" id="PTHR30419">
    <property type="entry name" value="HTH-TYPE TRANSCRIPTIONAL REGULATOR YBHD"/>
    <property type="match status" value="1"/>
</dbReference>
<dbReference type="GO" id="GO:0003677">
    <property type="term" value="F:DNA binding"/>
    <property type="evidence" value="ECO:0007669"/>
    <property type="project" value="UniProtKB-KW"/>
</dbReference>
<dbReference type="InterPro" id="IPR036390">
    <property type="entry name" value="WH_DNA-bd_sf"/>
</dbReference>
<dbReference type="Gene3D" id="1.10.10.10">
    <property type="entry name" value="Winged helix-like DNA-binding domain superfamily/Winged helix DNA-binding domain"/>
    <property type="match status" value="1"/>
</dbReference>
<name>A0A3M2KZ24_9NOCA</name>
<reference evidence="6 7" key="1">
    <citation type="submission" date="2018-10" db="EMBL/GenBank/DDBJ databases">
        <title>Isolation from cow dung.</title>
        <authorList>
            <person name="Ling L."/>
        </authorList>
    </citation>
    <scope>NUCLEOTIDE SEQUENCE [LARGE SCALE GENOMIC DNA]</scope>
    <source>
        <strain evidence="6 7">NEAU-LL90</strain>
    </source>
</reference>
<gene>
    <name evidence="6" type="ORF">EBN03_25185</name>
</gene>
<dbReference type="Gene3D" id="3.40.190.290">
    <property type="match status" value="1"/>
</dbReference>
<dbReference type="AlphaFoldDB" id="A0A3M2KZ24"/>
<dbReference type="InterPro" id="IPR005119">
    <property type="entry name" value="LysR_subst-bd"/>
</dbReference>
<evidence type="ECO:0000256" key="2">
    <source>
        <dbReference type="ARBA" id="ARBA00023015"/>
    </source>
</evidence>
<evidence type="ECO:0000259" key="5">
    <source>
        <dbReference type="PROSITE" id="PS50931"/>
    </source>
</evidence>
<comment type="caution">
    <text evidence="6">The sequence shown here is derived from an EMBL/GenBank/DDBJ whole genome shotgun (WGS) entry which is preliminary data.</text>
</comment>
<evidence type="ECO:0000313" key="6">
    <source>
        <dbReference type="EMBL" id="RMI29690.1"/>
    </source>
</evidence>
<dbReference type="OrthoDB" id="3181812at2"/>
<evidence type="ECO:0000256" key="1">
    <source>
        <dbReference type="ARBA" id="ARBA00009437"/>
    </source>
</evidence>
<organism evidence="6 7">
    <name type="scientific">Nocardia stercoris</name>
    <dbReference type="NCBI Taxonomy" id="2483361"/>
    <lineage>
        <taxon>Bacteria</taxon>
        <taxon>Bacillati</taxon>
        <taxon>Actinomycetota</taxon>
        <taxon>Actinomycetes</taxon>
        <taxon>Mycobacteriales</taxon>
        <taxon>Nocardiaceae</taxon>
        <taxon>Nocardia</taxon>
    </lineage>
</organism>
<keyword evidence="3" id="KW-0238">DNA-binding</keyword>
<dbReference type="EMBL" id="RFFH01000013">
    <property type="protein sequence ID" value="RMI29690.1"/>
    <property type="molecule type" value="Genomic_DNA"/>
</dbReference>
<dbReference type="PROSITE" id="PS50931">
    <property type="entry name" value="HTH_LYSR"/>
    <property type="match status" value="1"/>
</dbReference>
<dbReference type="FunFam" id="1.10.10.10:FF:000001">
    <property type="entry name" value="LysR family transcriptional regulator"/>
    <property type="match status" value="1"/>
</dbReference>
<evidence type="ECO:0000256" key="4">
    <source>
        <dbReference type="ARBA" id="ARBA00023163"/>
    </source>
</evidence>
<dbReference type="RefSeq" id="WP_122190589.1">
    <property type="nucleotide sequence ID" value="NZ_RFFH01000013.1"/>
</dbReference>
<feature type="domain" description="HTH lysR-type" evidence="5">
    <location>
        <begin position="1"/>
        <end position="58"/>
    </location>
</feature>
<dbReference type="InterPro" id="IPR000847">
    <property type="entry name" value="LysR_HTH_N"/>
</dbReference>
<sequence length="295" mass="31771">MEIRQIECFLACCDQRSFTAAARALNLVQSAVSTSVAKLERELGTRLFDRTPRALELTEAGQAMVQPARALLRARAGILDAVDTTRLQVRGEVVVGSLMNVRNLDMATVIAELHRRHPGVTVQMRQSTIGMTGNIAGVRDGSLDVALLAGTGESWPGLCVHRILTDELVLCTAPGHPLADRPFRPDDLDGERFVDFPPGWGLRSLADARFPGRRPVIEVPDQLFALQLAAKDFGVTLLERSVAGHAPEPIAVVAAEQPLIWHLSVGHDPQRTLSNAARAFVATITGSRGPLACGS</sequence>
<dbReference type="Pfam" id="PF00126">
    <property type="entry name" value="HTH_1"/>
    <property type="match status" value="1"/>
</dbReference>
<dbReference type="InterPro" id="IPR036388">
    <property type="entry name" value="WH-like_DNA-bd_sf"/>
</dbReference>
<dbReference type="GO" id="GO:0005829">
    <property type="term" value="C:cytosol"/>
    <property type="evidence" value="ECO:0007669"/>
    <property type="project" value="TreeGrafter"/>
</dbReference>
<comment type="similarity">
    <text evidence="1">Belongs to the LysR transcriptional regulatory family.</text>
</comment>
<dbReference type="SUPFAM" id="SSF46785">
    <property type="entry name" value="Winged helix' DNA-binding domain"/>
    <property type="match status" value="1"/>
</dbReference>
<keyword evidence="7" id="KW-1185">Reference proteome</keyword>
<dbReference type="Proteomes" id="UP000279275">
    <property type="component" value="Unassembled WGS sequence"/>
</dbReference>